<feature type="non-terminal residue" evidence="5">
    <location>
        <position position="1"/>
    </location>
</feature>
<evidence type="ECO:0000313" key="6">
    <source>
        <dbReference type="Proteomes" id="UP000283734"/>
    </source>
</evidence>
<accession>A0A418XAQ1</accession>
<comment type="caution">
    <text evidence="5">The sequence shown here is derived from an EMBL/GenBank/DDBJ whole genome shotgun (WGS) entry which is preliminary data.</text>
</comment>
<feature type="region of interest" description="Disordered" evidence="3">
    <location>
        <begin position="1"/>
        <end position="23"/>
    </location>
</feature>
<evidence type="ECO:0000256" key="2">
    <source>
        <dbReference type="PROSITE-ProRule" id="PRU00169"/>
    </source>
</evidence>
<proteinExistence type="predicted"/>
<keyword evidence="1 2" id="KW-0597">Phosphoprotein</keyword>
<dbReference type="InterPro" id="IPR001789">
    <property type="entry name" value="Sig_transdc_resp-reg_receiver"/>
</dbReference>
<dbReference type="AlphaFoldDB" id="A0A418XAQ1"/>
<evidence type="ECO:0000256" key="3">
    <source>
        <dbReference type="SAM" id="MobiDB-lite"/>
    </source>
</evidence>
<dbReference type="Gene3D" id="3.40.50.2300">
    <property type="match status" value="1"/>
</dbReference>
<dbReference type="EMBL" id="QYYA01000157">
    <property type="protein sequence ID" value="RJG09582.1"/>
    <property type="molecule type" value="Genomic_DNA"/>
</dbReference>
<dbReference type="OrthoDB" id="9800897at2"/>
<dbReference type="PROSITE" id="PS50110">
    <property type="entry name" value="RESPONSE_REGULATORY"/>
    <property type="match status" value="1"/>
</dbReference>
<feature type="non-terminal residue" evidence="5">
    <location>
        <position position="134"/>
    </location>
</feature>
<dbReference type="InterPro" id="IPR011006">
    <property type="entry name" value="CheY-like_superfamily"/>
</dbReference>
<reference evidence="5 6" key="1">
    <citation type="submission" date="2018-09" db="EMBL/GenBank/DDBJ databases">
        <title>Alcanivorax profundi sp. nov., isolated from 1000 m-depth seawater of the Mariana Trench.</title>
        <authorList>
            <person name="Liu J."/>
        </authorList>
    </citation>
    <scope>NUCLEOTIDE SEQUENCE [LARGE SCALE GENOMIC DNA]</scope>
    <source>
        <strain evidence="5 6">MTEO17</strain>
    </source>
</reference>
<protein>
    <submittedName>
        <fullName evidence="5">Response regulator</fullName>
    </submittedName>
</protein>
<dbReference type="Pfam" id="PF00072">
    <property type="entry name" value="Response_reg"/>
    <property type="match status" value="1"/>
</dbReference>
<gene>
    <name evidence="5" type="ORF">D4A39_17295</name>
</gene>
<dbReference type="PANTHER" id="PTHR43547">
    <property type="entry name" value="TWO-COMPONENT HISTIDINE KINASE"/>
    <property type="match status" value="1"/>
</dbReference>
<sequence>TLSIRKSAYAPDEIDNSEKTNAVNREAIRQARQETKLEFQPASEDKPKLAPVRQSIFIRKNASKILVVEDNEELLALMLQVLSKNYHVFTAKNGKQAKNIIMKEKLDLVVSDVMMPIMDGIELTKQLKSDKSFW</sequence>
<dbReference type="GO" id="GO:0000155">
    <property type="term" value="F:phosphorelay sensor kinase activity"/>
    <property type="evidence" value="ECO:0007669"/>
    <property type="project" value="TreeGrafter"/>
</dbReference>
<dbReference type="PANTHER" id="PTHR43547:SF2">
    <property type="entry name" value="HYBRID SIGNAL TRANSDUCTION HISTIDINE KINASE C"/>
    <property type="match status" value="1"/>
</dbReference>
<keyword evidence="6" id="KW-1185">Reference proteome</keyword>
<name>A0A418XAQ1_9GAMM</name>
<evidence type="ECO:0000256" key="1">
    <source>
        <dbReference type="ARBA" id="ARBA00022553"/>
    </source>
</evidence>
<dbReference type="SUPFAM" id="SSF52172">
    <property type="entry name" value="CheY-like"/>
    <property type="match status" value="1"/>
</dbReference>
<evidence type="ECO:0000313" key="5">
    <source>
        <dbReference type="EMBL" id="RJG09582.1"/>
    </source>
</evidence>
<organism evidence="5 6">
    <name type="scientific">Alcanivorax profundi</name>
    <dbReference type="NCBI Taxonomy" id="2338368"/>
    <lineage>
        <taxon>Bacteria</taxon>
        <taxon>Pseudomonadati</taxon>
        <taxon>Pseudomonadota</taxon>
        <taxon>Gammaproteobacteria</taxon>
        <taxon>Oceanospirillales</taxon>
        <taxon>Alcanivoracaceae</taxon>
        <taxon>Alcanivorax</taxon>
    </lineage>
</organism>
<evidence type="ECO:0000259" key="4">
    <source>
        <dbReference type="PROSITE" id="PS50110"/>
    </source>
</evidence>
<feature type="modified residue" description="4-aspartylphosphate" evidence="2">
    <location>
        <position position="112"/>
    </location>
</feature>
<feature type="domain" description="Response regulatory" evidence="4">
    <location>
        <begin position="64"/>
        <end position="134"/>
    </location>
</feature>
<dbReference type="Proteomes" id="UP000283734">
    <property type="component" value="Unassembled WGS sequence"/>
</dbReference>